<protein>
    <submittedName>
        <fullName evidence="1">Uncharacterized protein</fullName>
    </submittedName>
</protein>
<proteinExistence type="predicted"/>
<reference evidence="1" key="1">
    <citation type="journal article" date="2018" name="Int. J. Syst. Evol. Microbiol.">
        <title>Jatrophihabitans telluris sp. nov., isolated from sediment soil of lava forest wetlands and the emended description of the genus Jatrophihabitans.</title>
        <authorList>
            <person name="Lee K.C."/>
            <person name="Suh M.K."/>
            <person name="Eom M.K."/>
            <person name="Kim K.K."/>
            <person name="Kim J.S."/>
            <person name="Kim D.S."/>
            <person name="Ko S.H."/>
            <person name="Shin Y.K."/>
            <person name="Lee J.S."/>
        </authorList>
    </citation>
    <scope>NUCLEOTIDE SEQUENCE</scope>
    <source>
        <strain evidence="1">N237</strain>
    </source>
</reference>
<reference evidence="1" key="2">
    <citation type="submission" date="2022-05" db="EMBL/GenBank/DDBJ databases">
        <authorList>
            <person name="Kim J.-S."/>
            <person name="Lee K."/>
            <person name="Suh M."/>
            <person name="Eom M."/>
            <person name="Kim J.-S."/>
            <person name="Kim D.-S."/>
            <person name="Ko S.-H."/>
            <person name="Shin Y."/>
            <person name="Lee J.-S."/>
        </authorList>
    </citation>
    <scope>NUCLEOTIDE SEQUENCE</scope>
    <source>
        <strain evidence="1">N237</strain>
    </source>
</reference>
<dbReference type="RefSeq" id="WP_249771392.1">
    <property type="nucleotide sequence ID" value="NZ_CP097332.1"/>
</dbReference>
<name>A0ABY4QYS1_9ACTN</name>
<sequence>MVGLLVLLFPLLLMAFMLIMERIEKPLTRGATERQVEEFLDHANPDELDTFVREGTDSALSRFRARLRLPGGQRRDRNR</sequence>
<accession>A0ABY4QYS1</accession>
<gene>
    <name evidence="1" type="ORF">M6D93_17990</name>
</gene>
<keyword evidence="2" id="KW-1185">Reference proteome</keyword>
<evidence type="ECO:0000313" key="1">
    <source>
        <dbReference type="EMBL" id="UQX88161.1"/>
    </source>
</evidence>
<dbReference type="EMBL" id="CP097332">
    <property type="protein sequence ID" value="UQX88161.1"/>
    <property type="molecule type" value="Genomic_DNA"/>
</dbReference>
<evidence type="ECO:0000313" key="2">
    <source>
        <dbReference type="Proteomes" id="UP001056336"/>
    </source>
</evidence>
<organism evidence="1 2">
    <name type="scientific">Jatrophihabitans telluris</name>
    <dbReference type="NCBI Taxonomy" id="2038343"/>
    <lineage>
        <taxon>Bacteria</taxon>
        <taxon>Bacillati</taxon>
        <taxon>Actinomycetota</taxon>
        <taxon>Actinomycetes</taxon>
        <taxon>Jatrophihabitantales</taxon>
        <taxon>Jatrophihabitantaceae</taxon>
        <taxon>Jatrophihabitans</taxon>
    </lineage>
</organism>
<dbReference type="Proteomes" id="UP001056336">
    <property type="component" value="Chromosome"/>
</dbReference>